<evidence type="ECO:0000256" key="1">
    <source>
        <dbReference type="ARBA" id="ARBA00001941"/>
    </source>
</evidence>
<organism evidence="10 11">
    <name type="scientific">Pontibacillus yanchengensis Y32</name>
    <dbReference type="NCBI Taxonomy" id="1385514"/>
    <lineage>
        <taxon>Bacteria</taxon>
        <taxon>Bacillati</taxon>
        <taxon>Bacillota</taxon>
        <taxon>Bacilli</taxon>
        <taxon>Bacillales</taxon>
        <taxon>Bacillaceae</taxon>
        <taxon>Pontibacillus</taxon>
    </lineage>
</organism>
<evidence type="ECO:0000313" key="10">
    <source>
        <dbReference type="EMBL" id="KGP72007.1"/>
    </source>
</evidence>
<dbReference type="SUPFAM" id="SSF144052">
    <property type="entry name" value="Thermophilic metalloprotease-like"/>
    <property type="match status" value="1"/>
</dbReference>
<dbReference type="PANTHER" id="PTHR34448:SF3">
    <property type="entry name" value="AMINOPEPTIDASE AMPS"/>
    <property type="match status" value="1"/>
</dbReference>
<keyword evidence="8" id="KW-0378">Hydrolase</keyword>
<name>A0A0A2T881_9BACI</name>
<evidence type="ECO:0000256" key="7">
    <source>
        <dbReference type="ARBA" id="ARBA00022723"/>
    </source>
</evidence>
<dbReference type="AlphaFoldDB" id="A0A0A2T881"/>
<comment type="cofactor">
    <cofactor evidence="3">
        <name>Zn(2+)</name>
        <dbReference type="ChEBI" id="CHEBI:29105"/>
    </cofactor>
</comment>
<dbReference type="eggNOG" id="COG2309">
    <property type="taxonomic scope" value="Bacteria"/>
</dbReference>
<dbReference type="InterPro" id="IPR000787">
    <property type="entry name" value="Peptidase_M29"/>
</dbReference>
<dbReference type="Pfam" id="PF02073">
    <property type="entry name" value="Peptidase_M29"/>
    <property type="match status" value="1"/>
</dbReference>
<dbReference type="PRINTS" id="PR00919">
    <property type="entry name" value="THERMOPTASE"/>
</dbReference>
<dbReference type="EMBL" id="AVBF01000040">
    <property type="protein sequence ID" value="KGP72007.1"/>
    <property type="molecule type" value="Genomic_DNA"/>
</dbReference>
<keyword evidence="9" id="KW-0482">Metalloprotease</keyword>
<comment type="similarity">
    <text evidence="4">Belongs to the peptidase M29 family.</text>
</comment>
<evidence type="ECO:0000256" key="2">
    <source>
        <dbReference type="ARBA" id="ARBA00001946"/>
    </source>
</evidence>
<keyword evidence="5" id="KW-0031">Aminopeptidase</keyword>
<accession>A0A0A2T881</accession>
<dbReference type="PANTHER" id="PTHR34448">
    <property type="entry name" value="AMINOPEPTIDASE"/>
    <property type="match status" value="1"/>
</dbReference>
<comment type="caution">
    <text evidence="10">The sequence shown here is derived from an EMBL/GenBank/DDBJ whole genome shotgun (WGS) entry which is preliminary data.</text>
</comment>
<comment type="cofactor">
    <cofactor evidence="1">
        <name>Co(2+)</name>
        <dbReference type="ChEBI" id="CHEBI:48828"/>
    </cofactor>
</comment>
<reference evidence="10 11" key="1">
    <citation type="journal article" date="2015" name="Stand. Genomic Sci.">
        <title>High quality draft genome sequence of the moderately halophilic bacterium Pontibacillus yanchengensis Y32(T) and comparison among Pontibacillus genomes.</title>
        <authorList>
            <person name="Huang J."/>
            <person name="Qiao Z.X."/>
            <person name="Tang J.W."/>
            <person name="Wang G."/>
        </authorList>
    </citation>
    <scope>NUCLEOTIDE SEQUENCE [LARGE SCALE GENOMIC DNA]</scope>
    <source>
        <strain evidence="10 11">Y32</strain>
    </source>
</reference>
<dbReference type="GO" id="GO:0008237">
    <property type="term" value="F:metallopeptidase activity"/>
    <property type="evidence" value="ECO:0007669"/>
    <property type="project" value="UniProtKB-KW"/>
</dbReference>
<evidence type="ECO:0000256" key="4">
    <source>
        <dbReference type="ARBA" id="ARBA00008236"/>
    </source>
</evidence>
<sequence length="409" mass="45945">MSEAQLKKYAELAVRAGVNLQKNQLLIIHSDIQNATFARLIQTVAYEAGASNVYIDWTDEQSTKEFYINAADSVIDHFPDWQAARFKEWEDAGAAYIHIISENLDVFTEVATQRINRYQKASRTKLRDHYAKIRSHEVRWCLLAVPNVVWANKVFPNLSTEEALQSLWKLILKGSRADGENPTKDWERHNRAFESRKKFLNESQFEALHFTNSSGTDLVVGLPKHHHYIGGGVKDKNGIPFFPNIPTEEIFTAPHKNKVNGKLVGTKPLIYGGSVIDEFYLIFKDGRITDYYAAKGQEVLQNLIETDEGSHYLGEIALVSNTSPLAQADTLFHNTLFDENTSCHIGIGNASPSNIQNGIHQSEEELKAAGLNTSLLLVNVTFGTEDMRVVGIKEGGTEVELMKDGDFQF</sequence>
<evidence type="ECO:0000313" key="11">
    <source>
        <dbReference type="Proteomes" id="UP000030147"/>
    </source>
</evidence>
<dbReference type="InterPro" id="IPR035097">
    <property type="entry name" value="M29_N-terminal"/>
</dbReference>
<keyword evidence="7" id="KW-0479">Metal-binding</keyword>
<keyword evidence="6" id="KW-0645">Protease</keyword>
<evidence type="ECO:0000256" key="5">
    <source>
        <dbReference type="ARBA" id="ARBA00022438"/>
    </source>
</evidence>
<proteinExistence type="inferred from homology"/>
<dbReference type="Proteomes" id="UP000030147">
    <property type="component" value="Unassembled WGS sequence"/>
</dbReference>
<evidence type="ECO:0000256" key="6">
    <source>
        <dbReference type="ARBA" id="ARBA00022670"/>
    </source>
</evidence>
<keyword evidence="11" id="KW-1185">Reference proteome</keyword>
<evidence type="ECO:0000256" key="9">
    <source>
        <dbReference type="ARBA" id="ARBA00023049"/>
    </source>
</evidence>
<dbReference type="GO" id="GO:0004177">
    <property type="term" value="F:aminopeptidase activity"/>
    <property type="evidence" value="ECO:0007669"/>
    <property type="project" value="UniProtKB-KW"/>
</dbReference>
<dbReference type="GO" id="GO:0006508">
    <property type="term" value="P:proteolysis"/>
    <property type="evidence" value="ECO:0007669"/>
    <property type="project" value="UniProtKB-KW"/>
</dbReference>
<gene>
    <name evidence="10" type="ORF">N782_14475</name>
</gene>
<dbReference type="InterPro" id="IPR052170">
    <property type="entry name" value="M29_Exopeptidase"/>
</dbReference>
<comment type="cofactor">
    <cofactor evidence="2">
        <name>Mg(2+)</name>
        <dbReference type="ChEBI" id="CHEBI:18420"/>
    </cofactor>
</comment>
<evidence type="ECO:0000256" key="8">
    <source>
        <dbReference type="ARBA" id="ARBA00022801"/>
    </source>
</evidence>
<evidence type="ECO:0000256" key="3">
    <source>
        <dbReference type="ARBA" id="ARBA00001947"/>
    </source>
</evidence>
<dbReference type="Gene3D" id="3.40.1830.10">
    <property type="entry name" value="Thermophilic metalloprotease (M29)"/>
    <property type="match status" value="1"/>
</dbReference>
<dbReference type="GO" id="GO:0046872">
    <property type="term" value="F:metal ion binding"/>
    <property type="evidence" value="ECO:0007669"/>
    <property type="project" value="UniProtKB-KW"/>
</dbReference>
<protein>
    <submittedName>
        <fullName evidence="10">Peptidase M29</fullName>
    </submittedName>
</protein>